<feature type="domain" description="E3 ubiquitin-protein ligase APD1-4 N-terminal" evidence="2">
    <location>
        <begin position="67"/>
        <end position="136"/>
    </location>
</feature>
<dbReference type="Pfam" id="PF16040">
    <property type="entry name" value="APD1-4_N"/>
    <property type="match status" value="1"/>
</dbReference>
<evidence type="ECO:0000256" key="1">
    <source>
        <dbReference type="SAM" id="MobiDB-lite"/>
    </source>
</evidence>
<protein>
    <submittedName>
        <fullName evidence="4">Uncharacterized protein</fullName>
    </submittedName>
</protein>
<gene>
    <name evidence="4" type="ORF">LNINA_LOCUS9267</name>
</gene>
<dbReference type="Pfam" id="PF16041">
    <property type="entry name" value="APD1-4_M"/>
    <property type="match status" value="1"/>
</dbReference>
<comment type="caution">
    <text evidence="4">The sequence shown here is derived from an EMBL/GenBank/DDBJ whole genome shotgun (WGS) entry which is preliminary data.</text>
</comment>
<accession>A0AAV1JN40</accession>
<dbReference type="InterPro" id="IPR032010">
    <property type="entry name" value="APD1-4_M"/>
</dbReference>
<sequence length="400" mass="45742">MNQNVQKSCNIYYSANYNYTSINNKEDGAKMHGSRRVVVFCLLTTFLPSIHKGQSSIFCEKHSLKMNNTFNAFQMKGRPQLSQKRKHITLRKSMSLPDDTLEYWGFYLFAGATVELKACSRYEGSKILVVKGEKTLDTCGILEGSHYKNDAPLIEKSENVSVTLQSPNILNNPNPIISEKKFYDDDDNNTSHDVQGQKLRNKRDTLSPSLHNPHTILDTGVNHGGNAFPKSKAENNDRSVSSFENNLYQCYNKNILINEYFPYSIQCNNTKYLEITTTLKVVHEVTLDGYYYYIFYSDNDIVINDVHAIFDIYKPVFQYSNMSDPKICINKTECSFDVTMFSDELVIVDIPTRDGLKNEDNSILITEITTVYKWVQKNKDTNQENGRGLTKESNELIGTV</sequence>
<dbReference type="Proteomes" id="UP001497472">
    <property type="component" value="Unassembled WGS sequence"/>
</dbReference>
<proteinExistence type="predicted"/>
<dbReference type="PANTHER" id="PTHR39077:SF2">
    <property type="entry name" value="E3 UBIQUITIN-PROTEIN LIGASE APD1-4 MIDDLE DOMAIN-CONTAINING PROTEIN"/>
    <property type="match status" value="1"/>
</dbReference>
<reference evidence="4 5" key="1">
    <citation type="submission" date="2023-11" db="EMBL/GenBank/DDBJ databases">
        <authorList>
            <person name="Okamura Y."/>
        </authorList>
    </citation>
    <scope>NUCLEOTIDE SEQUENCE [LARGE SCALE GENOMIC DNA]</scope>
</reference>
<evidence type="ECO:0000259" key="3">
    <source>
        <dbReference type="Pfam" id="PF16041"/>
    </source>
</evidence>
<evidence type="ECO:0000259" key="2">
    <source>
        <dbReference type="Pfam" id="PF16040"/>
    </source>
</evidence>
<evidence type="ECO:0000313" key="5">
    <source>
        <dbReference type="Proteomes" id="UP001497472"/>
    </source>
</evidence>
<dbReference type="EMBL" id="CAVLEF010000040">
    <property type="protein sequence ID" value="CAK1550017.1"/>
    <property type="molecule type" value="Genomic_DNA"/>
</dbReference>
<name>A0AAV1JN40_9NEOP</name>
<organism evidence="4 5">
    <name type="scientific">Leptosia nina</name>
    <dbReference type="NCBI Taxonomy" id="320188"/>
    <lineage>
        <taxon>Eukaryota</taxon>
        <taxon>Metazoa</taxon>
        <taxon>Ecdysozoa</taxon>
        <taxon>Arthropoda</taxon>
        <taxon>Hexapoda</taxon>
        <taxon>Insecta</taxon>
        <taxon>Pterygota</taxon>
        <taxon>Neoptera</taxon>
        <taxon>Endopterygota</taxon>
        <taxon>Lepidoptera</taxon>
        <taxon>Glossata</taxon>
        <taxon>Ditrysia</taxon>
        <taxon>Papilionoidea</taxon>
        <taxon>Pieridae</taxon>
        <taxon>Pierinae</taxon>
        <taxon>Leptosia</taxon>
    </lineage>
</organism>
<keyword evidence="5" id="KW-1185">Reference proteome</keyword>
<dbReference type="InterPro" id="IPR032008">
    <property type="entry name" value="APD1-4_N"/>
</dbReference>
<dbReference type="AlphaFoldDB" id="A0AAV1JN40"/>
<evidence type="ECO:0000313" key="4">
    <source>
        <dbReference type="EMBL" id="CAK1550017.1"/>
    </source>
</evidence>
<dbReference type="PANTHER" id="PTHR39077">
    <property type="entry name" value="DUF4793 DOMAIN-CONTAINING PROTEIN"/>
    <property type="match status" value="1"/>
</dbReference>
<feature type="region of interest" description="Disordered" evidence="1">
    <location>
        <begin position="175"/>
        <end position="236"/>
    </location>
</feature>
<feature type="domain" description="E3 ubiquitin-protein ligase APD1-4 middle" evidence="3">
    <location>
        <begin position="281"/>
        <end position="365"/>
    </location>
</feature>